<proteinExistence type="predicted"/>
<sequence length="253" mass="26487">MVPFPLRNVGWGYAEAGPPLSTNRELVFTDLNFLARYFGVHPASIPRSMGDAPGNVAANLFPAPQPHHWDPTPPLGGEDTFDYGGPASPSVTPPPQSTAVATPEPRVAPPPGPLVVTLPCAPSPFNLGIDTGSVPVNRIVWEFLDGLVQRKVTPPAGNLPPSPVQPPVPRLPGMVNGPAVLDLPLDVLSEFGQSPPMSPSPVATQPPVHPASPAPPPPTEEEEEAVAELRGLYEALVAQTTLLSENADLALTL</sequence>
<evidence type="ECO:0000256" key="1">
    <source>
        <dbReference type="SAM" id="MobiDB-lite"/>
    </source>
</evidence>
<protein>
    <submittedName>
        <fullName evidence="2">Uncharacterized protein</fullName>
    </submittedName>
</protein>
<dbReference type="AlphaFoldDB" id="A0A9P5JSM5"/>
<dbReference type="EMBL" id="WHVB01000183">
    <property type="protein sequence ID" value="KAF8460349.1"/>
    <property type="molecule type" value="Genomic_DNA"/>
</dbReference>
<evidence type="ECO:0000313" key="2">
    <source>
        <dbReference type="EMBL" id="KAF8460349.1"/>
    </source>
</evidence>
<gene>
    <name evidence="2" type="ORF">DFH94DRAFT_687204</name>
</gene>
<evidence type="ECO:0000313" key="3">
    <source>
        <dbReference type="Proteomes" id="UP000759537"/>
    </source>
</evidence>
<feature type="region of interest" description="Disordered" evidence="1">
    <location>
        <begin position="63"/>
        <end position="104"/>
    </location>
</feature>
<reference evidence="2" key="2">
    <citation type="journal article" date="2020" name="Nat. Commun.">
        <title>Large-scale genome sequencing of mycorrhizal fungi provides insights into the early evolution of symbiotic traits.</title>
        <authorList>
            <person name="Miyauchi S."/>
            <person name="Kiss E."/>
            <person name="Kuo A."/>
            <person name="Drula E."/>
            <person name="Kohler A."/>
            <person name="Sanchez-Garcia M."/>
            <person name="Morin E."/>
            <person name="Andreopoulos B."/>
            <person name="Barry K.W."/>
            <person name="Bonito G."/>
            <person name="Buee M."/>
            <person name="Carver A."/>
            <person name="Chen C."/>
            <person name="Cichocki N."/>
            <person name="Clum A."/>
            <person name="Culley D."/>
            <person name="Crous P.W."/>
            <person name="Fauchery L."/>
            <person name="Girlanda M."/>
            <person name="Hayes R.D."/>
            <person name="Keri Z."/>
            <person name="LaButti K."/>
            <person name="Lipzen A."/>
            <person name="Lombard V."/>
            <person name="Magnuson J."/>
            <person name="Maillard F."/>
            <person name="Murat C."/>
            <person name="Nolan M."/>
            <person name="Ohm R.A."/>
            <person name="Pangilinan J."/>
            <person name="Pereira M.F."/>
            <person name="Perotto S."/>
            <person name="Peter M."/>
            <person name="Pfister S."/>
            <person name="Riley R."/>
            <person name="Sitrit Y."/>
            <person name="Stielow J.B."/>
            <person name="Szollosi G."/>
            <person name="Zifcakova L."/>
            <person name="Stursova M."/>
            <person name="Spatafora J.W."/>
            <person name="Tedersoo L."/>
            <person name="Vaario L.M."/>
            <person name="Yamada A."/>
            <person name="Yan M."/>
            <person name="Wang P."/>
            <person name="Xu J."/>
            <person name="Bruns T."/>
            <person name="Baldrian P."/>
            <person name="Vilgalys R."/>
            <person name="Dunand C."/>
            <person name="Henrissat B."/>
            <person name="Grigoriev I.V."/>
            <person name="Hibbett D."/>
            <person name="Nagy L.G."/>
            <person name="Martin F.M."/>
        </authorList>
    </citation>
    <scope>NUCLEOTIDE SEQUENCE</scope>
    <source>
        <strain evidence="2">Prilba</strain>
    </source>
</reference>
<name>A0A9P5JSM5_9AGAM</name>
<feature type="region of interest" description="Disordered" evidence="1">
    <location>
        <begin position="190"/>
        <end position="224"/>
    </location>
</feature>
<dbReference type="Proteomes" id="UP000759537">
    <property type="component" value="Unassembled WGS sequence"/>
</dbReference>
<keyword evidence="3" id="KW-1185">Reference proteome</keyword>
<accession>A0A9P5JSM5</accession>
<comment type="caution">
    <text evidence="2">The sequence shown here is derived from an EMBL/GenBank/DDBJ whole genome shotgun (WGS) entry which is preliminary data.</text>
</comment>
<organism evidence="2 3">
    <name type="scientific">Russula ochroleuca</name>
    <dbReference type="NCBI Taxonomy" id="152965"/>
    <lineage>
        <taxon>Eukaryota</taxon>
        <taxon>Fungi</taxon>
        <taxon>Dikarya</taxon>
        <taxon>Basidiomycota</taxon>
        <taxon>Agaricomycotina</taxon>
        <taxon>Agaricomycetes</taxon>
        <taxon>Russulales</taxon>
        <taxon>Russulaceae</taxon>
        <taxon>Russula</taxon>
    </lineage>
</organism>
<reference evidence="2" key="1">
    <citation type="submission" date="2019-10" db="EMBL/GenBank/DDBJ databases">
        <authorList>
            <consortium name="DOE Joint Genome Institute"/>
            <person name="Kuo A."/>
            <person name="Miyauchi S."/>
            <person name="Kiss E."/>
            <person name="Drula E."/>
            <person name="Kohler A."/>
            <person name="Sanchez-Garcia M."/>
            <person name="Andreopoulos B."/>
            <person name="Barry K.W."/>
            <person name="Bonito G."/>
            <person name="Buee M."/>
            <person name="Carver A."/>
            <person name="Chen C."/>
            <person name="Cichocki N."/>
            <person name="Clum A."/>
            <person name="Culley D."/>
            <person name="Crous P.W."/>
            <person name="Fauchery L."/>
            <person name="Girlanda M."/>
            <person name="Hayes R."/>
            <person name="Keri Z."/>
            <person name="LaButti K."/>
            <person name="Lipzen A."/>
            <person name="Lombard V."/>
            <person name="Magnuson J."/>
            <person name="Maillard F."/>
            <person name="Morin E."/>
            <person name="Murat C."/>
            <person name="Nolan M."/>
            <person name="Ohm R."/>
            <person name="Pangilinan J."/>
            <person name="Pereira M."/>
            <person name="Perotto S."/>
            <person name="Peter M."/>
            <person name="Riley R."/>
            <person name="Sitrit Y."/>
            <person name="Stielow B."/>
            <person name="Szollosi G."/>
            <person name="Zifcakova L."/>
            <person name="Stursova M."/>
            <person name="Spatafora J.W."/>
            <person name="Tedersoo L."/>
            <person name="Vaario L.-M."/>
            <person name="Yamada A."/>
            <person name="Yan M."/>
            <person name="Wang P."/>
            <person name="Xu J."/>
            <person name="Bruns T."/>
            <person name="Baldrian P."/>
            <person name="Vilgalys R."/>
            <person name="Henrissat B."/>
            <person name="Grigoriev I.V."/>
            <person name="Hibbett D."/>
            <person name="Nagy L.G."/>
            <person name="Martin F.M."/>
        </authorList>
    </citation>
    <scope>NUCLEOTIDE SEQUENCE</scope>
    <source>
        <strain evidence="2">Prilba</strain>
    </source>
</reference>
<feature type="compositionally biased region" description="Pro residues" evidence="1">
    <location>
        <begin position="207"/>
        <end position="218"/>
    </location>
</feature>